<dbReference type="Gene3D" id="3.30.700.10">
    <property type="entry name" value="Glycoprotein, Type 4 Pilin"/>
    <property type="match status" value="1"/>
</dbReference>
<dbReference type="Pfam" id="PF16732">
    <property type="entry name" value="ComP_DUS"/>
    <property type="match status" value="1"/>
</dbReference>
<proteinExistence type="predicted"/>
<reference evidence="3 4" key="1">
    <citation type="submission" date="2016-09" db="EMBL/GenBank/DDBJ databases">
        <authorList>
            <person name="Capua I."/>
            <person name="De Benedictis P."/>
            <person name="Joannis T."/>
            <person name="Lombin L.H."/>
            <person name="Cattoli G."/>
        </authorList>
    </citation>
    <scope>NUCLEOTIDE SEQUENCE [LARGE SCALE GENOMIC DNA]</scope>
    <source>
        <strain evidence="3 4">ANC 4671</strain>
    </source>
</reference>
<evidence type="ECO:0000256" key="2">
    <source>
        <dbReference type="SAM" id="Phobius"/>
    </source>
</evidence>
<keyword evidence="2" id="KW-0812">Transmembrane</keyword>
<dbReference type="InterPro" id="IPR000983">
    <property type="entry name" value="Bac_GSPG_pilin"/>
</dbReference>
<dbReference type="EMBL" id="MKKK01000073">
    <property type="protein sequence ID" value="OEY91826.1"/>
    <property type="molecule type" value="Genomic_DNA"/>
</dbReference>
<dbReference type="Proteomes" id="UP000185895">
    <property type="component" value="Unassembled WGS sequence"/>
</dbReference>
<keyword evidence="2" id="KW-1133">Transmembrane helix</keyword>
<dbReference type="STRING" id="1262585.BJI46_06545"/>
<dbReference type="NCBIfam" id="TIGR02532">
    <property type="entry name" value="IV_pilin_GFxxxE"/>
    <property type="match status" value="1"/>
</dbReference>
<protein>
    <submittedName>
        <fullName evidence="3">Competence protein ComE</fullName>
    </submittedName>
</protein>
<keyword evidence="1" id="KW-0488">Methylation</keyword>
<dbReference type="Pfam" id="PF07963">
    <property type="entry name" value="N_methyl"/>
    <property type="match status" value="1"/>
</dbReference>
<gene>
    <name evidence="3" type="ORF">BJI46_06545</name>
</gene>
<dbReference type="PRINTS" id="PR00813">
    <property type="entry name" value="BCTERIALGSPG"/>
</dbReference>
<name>A0A1E7QXT9_9GAMM</name>
<evidence type="ECO:0000256" key="1">
    <source>
        <dbReference type="ARBA" id="ARBA00022481"/>
    </source>
</evidence>
<evidence type="ECO:0000313" key="4">
    <source>
        <dbReference type="Proteomes" id="UP000185895"/>
    </source>
</evidence>
<keyword evidence="4" id="KW-1185">Reference proteome</keyword>
<dbReference type="GO" id="GO:0015628">
    <property type="term" value="P:protein secretion by the type II secretion system"/>
    <property type="evidence" value="ECO:0007669"/>
    <property type="project" value="InterPro"/>
</dbReference>
<sequence>MSSIRGFTLVELMLVVIIVAIFAVVAIPSYQAYIRRSHAAAVQAEMLRLADQLEHYKSRNFSYHGFDPYYLYGKTSGVSSFEFPVQDDVTKRYTITLADVSSGNNDGSLLATNNDGLGQKWAINAIPKSTQYDAMLLTSTGVRCKTTYYSDADLTDISAYTGCGSSTASW</sequence>
<comment type="caution">
    <text evidence="3">The sequence shown here is derived from an EMBL/GenBank/DDBJ whole genome shotgun (WGS) entry which is preliminary data.</text>
</comment>
<evidence type="ECO:0000313" key="3">
    <source>
        <dbReference type="EMBL" id="OEY91826.1"/>
    </source>
</evidence>
<organism evidence="3 4">
    <name type="scientific">Acinetobacter qingfengensis</name>
    <dbReference type="NCBI Taxonomy" id="1262585"/>
    <lineage>
        <taxon>Bacteria</taxon>
        <taxon>Pseudomonadati</taxon>
        <taxon>Pseudomonadota</taxon>
        <taxon>Gammaproteobacteria</taxon>
        <taxon>Moraxellales</taxon>
        <taxon>Moraxellaceae</taxon>
        <taxon>Acinetobacter</taxon>
    </lineage>
</organism>
<dbReference type="InterPro" id="IPR012902">
    <property type="entry name" value="N_methyl_site"/>
</dbReference>
<dbReference type="GO" id="GO:0043683">
    <property type="term" value="P:type IV pilus assembly"/>
    <property type="evidence" value="ECO:0007669"/>
    <property type="project" value="InterPro"/>
</dbReference>
<dbReference type="RefSeq" id="WP_070071038.1">
    <property type="nucleotide sequence ID" value="NZ_VXKN01000010.1"/>
</dbReference>
<feature type="transmembrane region" description="Helical" evidence="2">
    <location>
        <begin position="6"/>
        <end position="27"/>
    </location>
</feature>
<dbReference type="GO" id="GO:0015627">
    <property type="term" value="C:type II protein secretion system complex"/>
    <property type="evidence" value="ECO:0007669"/>
    <property type="project" value="InterPro"/>
</dbReference>
<dbReference type="AlphaFoldDB" id="A0A1E7QXT9"/>
<dbReference type="InterPro" id="IPR031982">
    <property type="entry name" value="PilE-like"/>
</dbReference>
<dbReference type="PANTHER" id="PTHR30093">
    <property type="entry name" value="GENERAL SECRETION PATHWAY PROTEIN G"/>
    <property type="match status" value="1"/>
</dbReference>
<dbReference type="SUPFAM" id="SSF54523">
    <property type="entry name" value="Pili subunits"/>
    <property type="match status" value="1"/>
</dbReference>
<keyword evidence="2" id="KW-0472">Membrane</keyword>
<dbReference type="PROSITE" id="PS00409">
    <property type="entry name" value="PROKAR_NTER_METHYL"/>
    <property type="match status" value="1"/>
</dbReference>
<dbReference type="PANTHER" id="PTHR30093:SF47">
    <property type="entry name" value="TYPE IV PILUS NON-CORE MINOR PILIN PILE"/>
    <property type="match status" value="1"/>
</dbReference>
<accession>A0A1E7QXT9</accession>
<dbReference type="InterPro" id="IPR045584">
    <property type="entry name" value="Pilin-like"/>
</dbReference>